<name>A9WJY0_CHLAA</name>
<keyword evidence="1" id="KW-0812">Transmembrane</keyword>
<feature type="transmembrane region" description="Helical" evidence="1">
    <location>
        <begin position="326"/>
        <end position="345"/>
    </location>
</feature>
<gene>
    <name evidence="3" type="ordered locus">Caur_1201</name>
</gene>
<dbReference type="PANTHER" id="PTHR10559:SF18">
    <property type="entry name" value="TRANSCOBALAMIN II"/>
    <property type="match status" value="1"/>
</dbReference>
<dbReference type="eggNOG" id="COG1657">
    <property type="taxonomic scope" value="Bacteria"/>
</dbReference>
<feature type="signal peptide" evidence="2">
    <location>
        <begin position="1"/>
        <end position="25"/>
    </location>
</feature>
<accession>A9WJY0</accession>
<dbReference type="InterPro" id="IPR051588">
    <property type="entry name" value="Cobalamin_Transport"/>
</dbReference>
<dbReference type="Proteomes" id="UP000002008">
    <property type="component" value="Chromosome"/>
</dbReference>
<evidence type="ECO:0000313" key="4">
    <source>
        <dbReference type="Proteomes" id="UP000002008"/>
    </source>
</evidence>
<evidence type="ECO:0000256" key="2">
    <source>
        <dbReference type="SAM" id="SignalP"/>
    </source>
</evidence>
<evidence type="ECO:0000313" key="3">
    <source>
        <dbReference type="EMBL" id="ABY34431.1"/>
    </source>
</evidence>
<keyword evidence="1" id="KW-1133">Transmembrane helix</keyword>
<keyword evidence="2" id="KW-0732">Signal</keyword>
<dbReference type="CDD" id="cd00688">
    <property type="entry name" value="ISOPREN_C2_like"/>
    <property type="match status" value="1"/>
</dbReference>
<dbReference type="PATRIC" id="fig|324602.8.peg.1376"/>
<reference evidence="4" key="1">
    <citation type="journal article" date="2011" name="BMC Genomics">
        <title>Complete genome sequence of the filamentous anoxygenic phototrophic bacterium Chloroflexus aurantiacus.</title>
        <authorList>
            <person name="Tang K.H."/>
            <person name="Barry K."/>
            <person name="Chertkov O."/>
            <person name="Dalin E."/>
            <person name="Han C.S."/>
            <person name="Hauser L.J."/>
            <person name="Honchak B.M."/>
            <person name="Karbach L.E."/>
            <person name="Land M.L."/>
            <person name="Lapidus A."/>
            <person name="Larimer F.W."/>
            <person name="Mikhailova N."/>
            <person name="Pitluck S."/>
            <person name="Pierson B.K."/>
            <person name="Blankenship R.E."/>
        </authorList>
    </citation>
    <scope>NUCLEOTIDE SEQUENCE [LARGE SCALE GENOMIC DNA]</scope>
    <source>
        <strain evidence="4">ATCC 29366 / DSM 635 / J-10-fl</strain>
    </source>
</reference>
<proteinExistence type="predicted"/>
<dbReference type="SUPFAM" id="SSF48239">
    <property type="entry name" value="Terpenoid cyclases/Protein prenyltransferases"/>
    <property type="match status" value="1"/>
</dbReference>
<dbReference type="InterPro" id="IPR008930">
    <property type="entry name" value="Terpenoid_cyclase/PrenylTrfase"/>
</dbReference>
<dbReference type="NCBIfam" id="TIGR01167">
    <property type="entry name" value="LPXTG_anchor"/>
    <property type="match status" value="1"/>
</dbReference>
<keyword evidence="4" id="KW-1185">Reference proteome</keyword>
<feature type="chain" id="PRO_5002746270" evidence="2">
    <location>
        <begin position="26"/>
        <end position="351"/>
    </location>
</feature>
<keyword evidence="1" id="KW-0472">Membrane</keyword>
<dbReference type="EMBL" id="CP000909">
    <property type="protein sequence ID" value="ABY34431.1"/>
    <property type="molecule type" value="Genomic_DNA"/>
</dbReference>
<dbReference type="STRING" id="324602.Caur_1201"/>
<dbReference type="EnsemblBacteria" id="ABY34431">
    <property type="protein sequence ID" value="ABY34431"/>
    <property type="gene ID" value="Caur_1201"/>
</dbReference>
<dbReference type="KEGG" id="cau:Caur_1201"/>
<evidence type="ECO:0000256" key="1">
    <source>
        <dbReference type="SAM" id="Phobius"/>
    </source>
</evidence>
<protein>
    <submittedName>
        <fullName evidence="3">LPXTG-motif cell wall anchor domain protein</fullName>
    </submittedName>
</protein>
<dbReference type="InParanoid" id="A9WJY0"/>
<dbReference type="PANTHER" id="PTHR10559">
    <property type="entry name" value="TRANSCOBALAMIN-1/GASTRIC INTRINSIC FACTOR"/>
    <property type="match status" value="1"/>
</dbReference>
<sequence>MRRAISCVLALFVSIFLWQPVAAQADVVAAALRWVQAQQQADGSFAGFGPGDTADAIVALVAGGEQPPANAMTYLAGQAASYGTSSAGATAKLILAAVAAGRDPLNVGGVNLARQLGTTYDPATGQYGADVYGHALALLAIKAMGVQPPAAAIDRLIALQLRDGGWSFDGAAATGSDTNTTSLAVMALAGYARAADALSAARTYLRGQQNPDGGFPYSQTSAFGNASDANSTAAVVQAILALGEDPNAAPWRQGDATPLKALVAFQNQSGAFRYQDAMPDDNALATYQAIPAIAGKTLPVVSTTIPAAQSLIAPAPNLPTTGGEEVLVWPVVLMGVTLLALGVWLRRRQAL</sequence>
<dbReference type="AlphaFoldDB" id="A9WJY0"/>
<dbReference type="Gene3D" id="1.50.10.20">
    <property type="match status" value="1"/>
</dbReference>
<organism evidence="3 4">
    <name type="scientific">Chloroflexus aurantiacus (strain ATCC 29366 / DSM 635 / J-10-fl)</name>
    <dbReference type="NCBI Taxonomy" id="324602"/>
    <lineage>
        <taxon>Bacteria</taxon>
        <taxon>Bacillati</taxon>
        <taxon>Chloroflexota</taxon>
        <taxon>Chloroflexia</taxon>
        <taxon>Chloroflexales</taxon>
        <taxon>Chloroflexineae</taxon>
        <taxon>Chloroflexaceae</taxon>
        <taxon>Chloroflexus</taxon>
    </lineage>
</organism>
<dbReference type="HOGENOM" id="CLU_756004_0_0_0"/>